<dbReference type="Proteomes" id="UP000595917">
    <property type="component" value="Chromosome"/>
</dbReference>
<dbReference type="Pfam" id="PF13181">
    <property type="entry name" value="TPR_8"/>
    <property type="match status" value="1"/>
</dbReference>
<keyword evidence="1" id="KW-0677">Repeat</keyword>
<dbReference type="PROSITE" id="PS50005">
    <property type="entry name" value="TPR"/>
    <property type="match status" value="2"/>
</dbReference>
<proteinExistence type="predicted"/>
<dbReference type="RefSeq" id="WP_215627234.1">
    <property type="nucleotide sequence ID" value="NZ_CP067089.2"/>
</dbReference>
<gene>
    <name evidence="4" type="ORF">JFL75_03185</name>
</gene>
<feature type="repeat" description="TPR" evidence="3">
    <location>
        <begin position="60"/>
        <end position="93"/>
    </location>
</feature>
<evidence type="ECO:0000256" key="3">
    <source>
        <dbReference type="PROSITE-ProRule" id="PRU00339"/>
    </source>
</evidence>
<accession>A0A7T7XP46</accession>
<dbReference type="SUPFAM" id="SSF48452">
    <property type="entry name" value="TPR-like"/>
    <property type="match status" value="1"/>
</dbReference>
<name>A0A7T7XP46_9SPIR</name>
<protein>
    <submittedName>
        <fullName evidence="4">Tetratricopeptide repeat protein</fullName>
    </submittedName>
</protein>
<evidence type="ECO:0000256" key="2">
    <source>
        <dbReference type="ARBA" id="ARBA00022803"/>
    </source>
</evidence>
<dbReference type="KEGG" id="bhc:JFL75_03185"/>
<feature type="repeat" description="TPR" evidence="3">
    <location>
        <begin position="128"/>
        <end position="161"/>
    </location>
</feature>
<evidence type="ECO:0000256" key="1">
    <source>
        <dbReference type="ARBA" id="ARBA00022737"/>
    </source>
</evidence>
<organism evidence="4 5">
    <name type="scientific">Breznakiella homolactica</name>
    <dbReference type="NCBI Taxonomy" id="2798577"/>
    <lineage>
        <taxon>Bacteria</taxon>
        <taxon>Pseudomonadati</taxon>
        <taxon>Spirochaetota</taxon>
        <taxon>Spirochaetia</taxon>
        <taxon>Spirochaetales</taxon>
        <taxon>Breznakiellaceae</taxon>
        <taxon>Breznakiella</taxon>
    </lineage>
</organism>
<dbReference type="InterPro" id="IPR011990">
    <property type="entry name" value="TPR-like_helical_dom_sf"/>
</dbReference>
<dbReference type="Pfam" id="PF14559">
    <property type="entry name" value="TPR_19"/>
    <property type="match status" value="1"/>
</dbReference>
<dbReference type="SMART" id="SM00028">
    <property type="entry name" value="TPR"/>
    <property type="match status" value="5"/>
</dbReference>
<dbReference type="InterPro" id="IPR019734">
    <property type="entry name" value="TPR_rpt"/>
</dbReference>
<reference evidence="4" key="1">
    <citation type="submission" date="2021-01" db="EMBL/GenBank/DDBJ databases">
        <title>Description of Breznakiella homolactica.</title>
        <authorList>
            <person name="Song Y."/>
            <person name="Brune A."/>
        </authorList>
    </citation>
    <scope>NUCLEOTIDE SEQUENCE</scope>
    <source>
        <strain evidence="4">RmG30</strain>
    </source>
</reference>
<dbReference type="EMBL" id="CP067089">
    <property type="protein sequence ID" value="QQO09930.1"/>
    <property type="molecule type" value="Genomic_DNA"/>
</dbReference>
<dbReference type="InterPro" id="IPR051685">
    <property type="entry name" value="Ycf3/AcsC/BcsC/TPR_MFPF"/>
</dbReference>
<dbReference type="PANTHER" id="PTHR44943">
    <property type="entry name" value="CELLULOSE SYNTHASE OPERON PROTEIN C"/>
    <property type="match status" value="1"/>
</dbReference>
<keyword evidence="2 3" id="KW-0802">TPR repeat</keyword>
<dbReference type="Gene3D" id="1.25.40.10">
    <property type="entry name" value="Tetratricopeptide repeat domain"/>
    <property type="match status" value="1"/>
</dbReference>
<evidence type="ECO:0000313" key="4">
    <source>
        <dbReference type="EMBL" id="QQO09930.1"/>
    </source>
</evidence>
<sequence length="352" mass="42132">MNQIKILFTLVFSLFLTFTVLSMDNENSIYEEALEKIKEEKLEQAIELFLSIEDQNTDNYQYYYDLGYCYYRLEDDITAQDYFKKSISLNSEIFNPHKFLGLSYFYTNQYILSEIEFAKCIEIDDSDYYPYFMIGKIKEIYHEYDSAEEYHVQALKYNPEDFYVNYALANIYFDTERFDEAKGYFETCDSIDNEIYPVVSCLIQINYKLNDHRNTEILKSRLRKIKENTDDERIRELPWFTIDSYKYEDAIIIVQEAFNLTGDLYYHWVFNIYDTDRNFIKRVNLESSLVLRELGTMYIVGIEQFKNNRRIHQTTGIGFTELPDYTVMKKIVWQEISEGLEVGVTGSYIINE</sequence>
<evidence type="ECO:0000313" key="5">
    <source>
        <dbReference type="Proteomes" id="UP000595917"/>
    </source>
</evidence>
<dbReference type="PANTHER" id="PTHR44943:SF8">
    <property type="entry name" value="TPR REPEAT-CONTAINING PROTEIN MJ0263"/>
    <property type="match status" value="1"/>
</dbReference>
<keyword evidence="5" id="KW-1185">Reference proteome</keyword>
<dbReference type="AlphaFoldDB" id="A0A7T7XP46"/>